<accession>A0A9Q9WJZ6</accession>
<dbReference type="AlphaFoldDB" id="A0A9Q9WJZ6"/>
<reference evidence="1" key="1">
    <citation type="submission" date="2025-08" db="UniProtKB">
        <authorList>
            <consortium name="RefSeq"/>
        </authorList>
    </citation>
    <scope>IDENTIFICATION</scope>
    <source>
        <tissue evidence="1">Muscle</tissue>
    </source>
</reference>
<dbReference type="RefSeq" id="XP_042584808.1">
    <property type="nucleotide sequence ID" value="XM_042728874.1"/>
</dbReference>
<dbReference type="OrthoDB" id="10368294at2759"/>
<gene>
    <name evidence="1" type="primary">LOC122138073</name>
</gene>
<organism evidence="1">
    <name type="scientific">Cyprinus carpio</name>
    <name type="common">Common carp</name>
    <dbReference type="NCBI Taxonomy" id="7962"/>
    <lineage>
        <taxon>Eukaryota</taxon>
        <taxon>Metazoa</taxon>
        <taxon>Chordata</taxon>
        <taxon>Craniata</taxon>
        <taxon>Vertebrata</taxon>
        <taxon>Euteleostomi</taxon>
        <taxon>Actinopterygii</taxon>
        <taxon>Neopterygii</taxon>
        <taxon>Teleostei</taxon>
        <taxon>Ostariophysi</taxon>
        <taxon>Cypriniformes</taxon>
        <taxon>Cyprinidae</taxon>
        <taxon>Cyprininae</taxon>
        <taxon>Cyprinus</taxon>
    </lineage>
</organism>
<dbReference type="KEGG" id="ccar:122138073"/>
<evidence type="ECO:0000313" key="1">
    <source>
        <dbReference type="RefSeq" id="XP_042584808.1"/>
    </source>
</evidence>
<dbReference type="Proteomes" id="UP001155660">
    <property type="component" value="Chromosome B7"/>
</dbReference>
<sequence>MQLLTFPFAEDSKDIQSFFLLDLFSQLKESSSKTALLALKPILQVAPAVWTFDLHKLEKTPALTELLKLQAVTKTVELTSWSCEREKLKSFLNCLPYISHLCCDEQFFQSVCEVLSADSKWNPKQIAELVRSLGFSISLIDMLPSRLCKAVASVFELLDKEEGISLSLLPQKISCQGCAYLFSNMKKLQTLRVNETATAKLARLVISDKEINAVTVEELSLVWSNSHLPERALCQLLGNLTSLLRVWTVHSLNLSEFKIEPHWLICLLCHQG</sequence>
<dbReference type="GeneID" id="122138073"/>
<name>A0A9Q9WJZ6_CYPCA</name>
<protein>
    <submittedName>
        <fullName evidence="1">Uncharacterized protein LOC122138073</fullName>
    </submittedName>
</protein>
<proteinExistence type="predicted"/>